<dbReference type="AlphaFoldDB" id="A0A6B9KQN0"/>
<dbReference type="InterPro" id="IPR037198">
    <property type="entry name" value="MutL_C_sf"/>
</dbReference>
<feature type="domain" description="DNA mismatch repair protein S5" evidence="4">
    <location>
        <begin position="223"/>
        <end position="343"/>
    </location>
</feature>
<dbReference type="GO" id="GO:0140664">
    <property type="term" value="F:ATP-dependent DNA damage sensor activity"/>
    <property type="evidence" value="ECO:0007669"/>
    <property type="project" value="InterPro"/>
</dbReference>
<protein>
    <submittedName>
        <fullName evidence="5">PMS1</fullName>
    </submittedName>
</protein>
<dbReference type="GO" id="GO:0032389">
    <property type="term" value="C:MutLalpha complex"/>
    <property type="evidence" value="ECO:0007669"/>
    <property type="project" value="TreeGrafter"/>
</dbReference>
<name>A0A6B9KQN0_ALLCE</name>
<dbReference type="PROSITE" id="PS00058">
    <property type="entry name" value="DNA_MISMATCH_REPAIR_1"/>
    <property type="match status" value="1"/>
</dbReference>
<dbReference type="InterPro" id="IPR013507">
    <property type="entry name" value="DNA_mismatch_S5_2-like"/>
</dbReference>
<dbReference type="InterPro" id="IPR036890">
    <property type="entry name" value="HATPase_C_sf"/>
</dbReference>
<comment type="similarity">
    <text evidence="1">Belongs to the DNA mismatch repair MutL/HexB family.</text>
</comment>
<dbReference type="GO" id="GO:0006298">
    <property type="term" value="P:mismatch repair"/>
    <property type="evidence" value="ECO:0007669"/>
    <property type="project" value="InterPro"/>
</dbReference>
<feature type="domain" description="MutL C-terminal dimerisation" evidence="3">
    <location>
        <begin position="678"/>
        <end position="835"/>
    </location>
</feature>
<dbReference type="InterPro" id="IPR038973">
    <property type="entry name" value="MutL/Mlh/Pms-like"/>
</dbReference>
<dbReference type="SMART" id="SM00853">
    <property type="entry name" value="MutL_C"/>
    <property type="match status" value="1"/>
</dbReference>
<dbReference type="CDD" id="cd03484">
    <property type="entry name" value="MutL_Trans_hPMS_2_like"/>
    <property type="match status" value="1"/>
</dbReference>
<dbReference type="GO" id="GO:0030983">
    <property type="term" value="F:mismatched DNA binding"/>
    <property type="evidence" value="ECO:0007669"/>
    <property type="project" value="InterPro"/>
</dbReference>
<evidence type="ECO:0000313" key="5">
    <source>
        <dbReference type="EMBL" id="QHA10208.1"/>
    </source>
</evidence>
<reference evidence="5" key="1">
    <citation type="journal article" date="2019" name="Euphytica">
        <title>Identification of a variant of CMS-T cytoplasm and development of high resolution melting markers for distinguishing cytoplasm types and genotyping a restorer-of-fertility locus in onion (Allium cepa L.).</title>
        <authorList>
            <person name="Kim B."/>
            <person name="Kim S."/>
        </authorList>
    </citation>
    <scope>NUCLEOTIDE SEQUENCE</scope>
</reference>
<dbReference type="Gene3D" id="3.30.230.10">
    <property type="match status" value="1"/>
</dbReference>
<evidence type="ECO:0000259" key="3">
    <source>
        <dbReference type="SMART" id="SM00853"/>
    </source>
</evidence>
<dbReference type="InterPro" id="IPR014790">
    <property type="entry name" value="MutL_C"/>
</dbReference>
<dbReference type="SUPFAM" id="SSF55874">
    <property type="entry name" value="ATPase domain of HSP90 chaperone/DNA topoisomerase II/histidine kinase"/>
    <property type="match status" value="1"/>
</dbReference>
<dbReference type="InterPro" id="IPR002099">
    <property type="entry name" value="MutL/Mlh/PMS"/>
</dbReference>
<evidence type="ECO:0000256" key="1">
    <source>
        <dbReference type="ARBA" id="ARBA00006082"/>
    </source>
</evidence>
<dbReference type="Pfam" id="PF08676">
    <property type="entry name" value="MutL_C"/>
    <property type="match status" value="1"/>
</dbReference>
<accession>A0A6B9KQN0</accession>
<dbReference type="PANTHER" id="PTHR10073:SF52">
    <property type="entry name" value="MISMATCH REPAIR ENDONUCLEASE PMS2"/>
    <property type="match status" value="1"/>
</dbReference>
<dbReference type="InterPro" id="IPR042121">
    <property type="entry name" value="MutL_C_regsub"/>
</dbReference>
<organism evidence="5">
    <name type="scientific">Allium cepa</name>
    <name type="common">Onion</name>
    <dbReference type="NCBI Taxonomy" id="4679"/>
    <lineage>
        <taxon>Eukaryota</taxon>
        <taxon>Viridiplantae</taxon>
        <taxon>Streptophyta</taxon>
        <taxon>Embryophyta</taxon>
        <taxon>Tracheophyta</taxon>
        <taxon>Spermatophyta</taxon>
        <taxon>Magnoliopsida</taxon>
        <taxon>Liliopsida</taxon>
        <taxon>Asparagales</taxon>
        <taxon>Amaryllidaceae</taxon>
        <taxon>Allioideae</taxon>
        <taxon>Allieae</taxon>
        <taxon>Allium</taxon>
    </lineage>
</organism>
<keyword evidence="2" id="KW-0227">DNA damage</keyword>
<dbReference type="Gene3D" id="3.30.1370.100">
    <property type="entry name" value="MutL, C-terminal domain, regulatory subdomain"/>
    <property type="match status" value="1"/>
</dbReference>
<dbReference type="FunFam" id="3.30.1370.100:FF:000001">
    <property type="entry name" value="Mismatch repair endonuclease pms1, putative"/>
    <property type="match status" value="1"/>
</dbReference>
<dbReference type="Pfam" id="PF13589">
    <property type="entry name" value="HATPase_c_3"/>
    <property type="match status" value="1"/>
</dbReference>
<proteinExistence type="inferred from homology"/>
<dbReference type="Pfam" id="PF01119">
    <property type="entry name" value="DNA_mis_repair"/>
    <property type="match status" value="1"/>
</dbReference>
<sequence>MNEEIASSPTIKPINKSVVHRICSGQVILDLQSAVKELLENSLDAGATCIEINLKEHGEEYFKVVDNGSGISPDNFQNLVRKHHTSKIADFSDLHSLATFGFRGEALSSLCAIGDLSIETRTKYESVGTHLIYDHSGSVKSEKKIARQIGTTVTVEKLFSTLPVRSKEFNRNIRREYGKLVSLLNAYAIMAKGVRLLCTNISGKNAKSLVLKTQGSSSIKDNIITVFGIKTFKCLEPFSLCISDTCKVEGYLSKPGNGCGRNLGDRQYYYVNGRPVDMPKVSKVVNELYRNSNSKQYPIAIINFIVPTKSYDVNVTPDKRKVFFSDEGTLVLSLREAIEKIYSPNQRSYSINGVKKVNEETYECDIDDANENLTLTRYDSLCEVKKVVNGDEMSPSKDLFVNAPVEQHGSFSTCRYKASTSFYTPKSITDCRSPIQSLDILSSKDSPSNSKFVQSSLTKFVTLNKRKHENGSDVLSEMPILRSEMPSCKISKTCKETHGLVSRSISSEISRDYAPKATAESLPGVSCGQENAFLEGHQVDREDIDKGNLEVPETSLTDDTKLIGLSGEVHGTISIEPPRSCSLMEPCDVLALKPCSANKTYSTYQFKIEDIRKRKKMISSYLQFDSTYNGTNIQRRYNAATLENSQPENDEGKSQALAAATRELERLFRKEDFGRMQVIGQFNLGFIIGKLSEDLFVVDQHAADEKHNFEQLSDSTVLHVQPLLQPVRLELSPEEEVMVSLHMEIVRKNGFALTEDMLAPPGQRYLLKAVPFSKKITFGVEDLKDLISTLSDSQGECSIVSSYRSNTCDSLCPSRVRAMLASRACQASVMVGDALAKNEMQNILRNLAGLKSPWNCPHGRPTMRHLVDLSTLKHQSNPVD</sequence>
<dbReference type="InterPro" id="IPR020568">
    <property type="entry name" value="Ribosomal_Su5_D2-typ_SF"/>
</dbReference>
<dbReference type="EMBL" id="MK780037">
    <property type="protein sequence ID" value="QHA10208.1"/>
    <property type="molecule type" value="Genomic_DNA"/>
</dbReference>
<evidence type="ECO:0000259" key="4">
    <source>
        <dbReference type="SMART" id="SM01340"/>
    </source>
</evidence>
<gene>
    <name evidence="5" type="primary">PMS1</name>
</gene>
<dbReference type="CDD" id="cd16926">
    <property type="entry name" value="HATPase_MutL-MLH-PMS-like"/>
    <property type="match status" value="1"/>
</dbReference>
<dbReference type="SUPFAM" id="SSF118116">
    <property type="entry name" value="DNA mismatch repair protein MutL"/>
    <property type="match status" value="1"/>
</dbReference>
<dbReference type="GO" id="GO:0016887">
    <property type="term" value="F:ATP hydrolysis activity"/>
    <property type="evidence" value="ECO:0007669"/>
    <property type="project" value="InterPro"/>
</dbReference>
<dbReference type="FunFam" id="3.30.565.10:FF:000014">
    <property type="entry name" value="Mismatch repair endonuclease pms1, putative"/>
    <property type="match status" value="1"/>
</dbReference>
<evidence type="ECO:0000256" key="2">
    <source>
        <dbReference type="ARBA" id="ARBA00022763"/>
    </source>
</evidence>
<dbReference type="InterPro" id="IPR014762">
    <property type="entry name" value="DNA_mismatch_repair_CS"/>
</dbReference>
<dbReference type="GO" id="GO:0005524">
    <property type="term" value="F:ATP binding"/>
    <property type="evidence" value="ECO:0007669"/>
    <property type="project" value="InterPro"/>
</dbReference>
<dbReference type="SMART" id="SM01340">
    <property type="entry name" value="DNA_mis_repair"/>
    <property type="match status" value="1"/>
</dbReference>
<dbReference type="NCBIfam" id="TIGR00585">
    <property type="entry name" value="mutl"/>
    <property type="match status" value="1"/>
</dbReference>
<dbReference type="SUPFAM" id="SSF54211">
    <property type="entry name" value="Ribosomal protein S5 domain 2-like"/>
    <property type="match status" value="1"/>
</dbReference>
<dbReference type="Gene3D" id="3.30.1540.20">
    <property type="entry name" value="MutL, C-terminal domain, dimerisation subdomain"/>
    <property type="match status" value="1"/>
</dbReference>
<dbReference type="Gene3D" id="3.30.565.10">
    <property type="entry name" value="Histidine kinase-like ATPase, C-terminal domain"/>
    <property type="match status" value="1"/>
</dbReference>
<dbReference type="FunFam" id="3.30.230.10:FF:000054">
    <property type="entry name" value="DNA mismatch repair protein PMS1"/>
    <property type="match status" value="1"/>
</dbReference>
<dbReference type="InterPro" id="IPR014721">
    <property type="entry name" value="Ribsml_uS5_D2-typ_fold_subgr"/>
</dbReference>
<dbReference type="InterPro" id="IPR042120">
    <property type="entry name" value="MutL_C_dimsub"/>
</dbReference>
<dbReference type="PANTHER" id="PTHR10073">
    <property type="entry name" value="DNA MISMATCH REPAIR PROTEIN MLH, PMS, MUTL"/>
    <property type="match status" value="1"/>
</dbReference>